<evidence type="ECO:0000313" key="2">
    <source>
        <dbReference type="EMBL" id="QJE71736.1"/>
    </source>
</evidence>
<dbReference type="AlphaFoldDB" id="A0A858R3Q9"/>
<name>A0A858R3Q9_9PROT</name>
<proteinExistence type="predicted"/>
<keyword evidence="3" id="KW-1185">Reference proteome</keyword>
<gene>
    <name evidence="2" type="ORF">HHL28_00165</name>
</gene>
<feature type="transmembrane region" description="Helical" evidence="1">
    <location>
        <begin position="62"/>
        <end position="80"/>
    </location>
</feature>
<organism evidence="2 3">
    <name type="scientific">Aerophototrophica crusticola</name>
    <dbReference type="NCBI Taxonomy" id="1709002"/>
    <lineage>
        <taxon>Bacteria</taxon>
        <taxon>Pseudomonadati</taxon>
        <taxon>Pseudomonadota</taxon>
        <taxon>Alphaproteobacteria</taxon>
        <taxon>Rhodospirillales</taxon>
        <taxon>Rhodospirillaceae</taxon>
        <taxon>Aerophototrophica</taxon>
    </lineage>
</organism>
<dbReference type="Proteomes" id="UP000501891">
    <property type="component" value="Chromosome"/>
</dbReference>
<protein>
    <submittedName>
        <fullName evidence="2">Uncharacterized protein</fullName>
    </submittedName>
</protein>
<evidence type="ECO:0000313" key="3">
    <source>
        <dbReference type="Proteomes" id="UP000501891"/>
    </source>
</evidence>
<sequence length="104" mass="11837">MDTITDARRQAGMELQALAEEFEGSDESAFRRSRIACWVVTAAAGLIALVFLLAAADWRYVLLLWFTVSALSWLTYFLSVRRQRAQTARLRDMANRWLGVKPVV</sequence>
<feature type="transmembrane region" description="Helical" evidence="1">
    <location>
        <begin position="35"/>
        <end position="56"/>
    </location>
</feature>
<dbReference type="KEGG" id="acru:HHL28_00165"/>
<dbReference type="EMBL" id="CP051775">
    <property type="protein sequence ID" value="QJE71736.1"/>
    <property type="molecule type" value="Genomic_DNA"/>
</dbReference>
<keyword evidence="1" id="KW-1133">Transmembrane helix</keyword>
<accession>A0A858R3Q9</accession>
<reference evidence="2" key="1">
    <citation type="submission" date="2020-04" db="EMBL/GenBank/DDBJ databases">
        <title>A desert anoxygenic phototrophic bacterium fixes CO2 using RubisCO under aerobic conditions.</title>
        <authorList>
            <person name="Tang K."/>
        </authorList>
    </citation>
    <scope>NUCLEOTIDE SEQUENCE [LARGE SCALE GENOMIC DNA]</scope>
    <source>
        <strain evidence="2">MIMtkB3</strain>
    </source>
</reference>
<keyword evidence="1" id="KW-0812">Transmembrane</keyword>
<evidence type="ECO:0000256" key="1">
    <source>
        <dbReference type="SAM" id="Phobius"/>
    </source>
</evidence>
<keyword evidence="1" id="KW-0472">Membrane</keyword>